<evidence type="ECO:0000256" key="3">
    <source>
        <dbReference type="ARBA" id="ARBA00023087"/>
    </source>
</evidence>
<keyword evidence="3" id="KW-0034">Amyloid</keyword>
<dbReference type="Pfam" id="PF03777">
    <property type="entry name" value="ChpA-C"/>
    <property type="match status" value="1"/>
</dbReference>
<evidence type="ECO:0000256" key="2">
    <source>
        <dbReference type="ARBA" id="ARBA00022889"/>
    </source>
</evidence>
<dbReference type="RefSeq" id="WP_330090070.1">
    <property type="nucleotide sequence ID" value="NZ_JAUZMY010000002.1"/>
</dbReference>
<protein>
    <submittedName>
        <fullName evidence="8">Chaplin family protein</fullName>
    </submittedName>
</protein>
<proteinExistence type="predicted"/>
<name>A0ABU7K206_9ACTN</name>
<keyword evidence="6" id="KW-0732">Signal</keyword>
<organism evidence="8 9">
    <name type="scientific">Nocardiopsis codii</name>
    <dbReference type="NCBI Taxonomy" id="3065942"/>
    <lineage>
        <taxon>Bacteria</taxon>
        <taxon>Bacillati</taxon>
        <taxon>Actinomycetota</taxon>
        <taxon>Actinomycetes</taxon>
        <taxon>Streptosporangiales</taxon>
        <taxon>Nocardiopsidaceae</taxon>
        <taxon>Nocardiopsis</taxon>
    </lineage>
</organism>
<sequence length="248" mass="24088">MTHETQARIAALVTAGFIAATAATTAGAAYADTATSGNGSIGGGNQLIADLDVPVNVCGNAIAILGLAGAQCTDSGASVTDSSSVRGPQGGYEEPEESEGETPGGESPEGETPGGESPEGETPGGEKPEGETPGGETPGGGDPGEESSEGETPGQEVPEDREGLSEESPAPVDEQAAPGHPGSSSAEAPGQQTSEQLSWPSSEQPPASELAVTGTDSTGLLGMVAAAAAAVAAGIGLVVAGKRRRARV</sequence>
<keyword evidence="2" id="KW-0130">Cell adhesion</keyword>
<accession>A0ABU7K206</accession>
<gene>
    <name evidence="8" type="ORF">Q8791_03490</name>
</gene>
<dbReference type="InterPro" id="IPR005528">
    <property type="entry name" value="ChpA-H"/>
</dbReference>
<dbReference type="EMBL" id="JAUZMY010000002">
    <property type="protein sequence ID" value="MEE2036283.1"/>
    <property type="molecule type" value="Genomic_DNA"/>
</dbReference>
<comment type="caution">
    <text evidence="8">The sequence shown here is derived from an EMBL/GenBank/DDBJ whole genome shotgun (WGS) entry which is preliminary data.</text>
</comment>
<evidence type="ECO:0000256" key="4">
    <source>
        <dbReference type="SAM" id="MobiDB-lite"/>
    </source>
</evidence>
<evidence type="ECO:0000313" key="8">
    <source>
        <dbReference type="EMBL" id="MEE2036283.1"/>
    </source>
</evidence>
<feature type="transmembrane region" description="Helical" evidence="5">
    <location>
        <begin position="220"/>
        <end position="240"/>
    </location>
</feature>
<keyword evidence="5" id="KW-1133">Transmembrane helix</keyword>
<evidence type="ECO:0000313" key="9">
    <source>
        <dbReference type="Proteomes" id="UP001356095"/>
    </source>
</evidence>
<feature type="region of interest" description="Disordered" evidence="4">
    <location>
        <begin position="73"/>
        <end position="214"/>
    </location>
</feature>
<keyword evidence="1" id="KW-0134">Cell wall</keyword>
<feature type="compositionally biased region" description="Gly residues" evidence="4">
    <location>
        <begin position="132"/>
        <end position="142"/>
    </location>
</feature>
<keyword evidence="1" id="KW-0964">Secreted</keyword>
<feature type="domain" description="Chaplin" evidence="7">
    <location>
        <begin position="38"/>
        <end position="78"/>
    </location>
</feature>
<feature type="compositionally biased region" description="Polar residues" evidence="4">
    <location>
        <begin position="73"/>
        <end position="86"/>
    </location>
</feature>
<dbReference type="PROSITE" id="PS51884">
    <property type="entry name" value="CHAPLIN"/>
    <property type="match status" value="1"/>
</dbReference>
<reference evidence="8 9" key="1">
    <citation type="submission" date="2023-08" db="EMBL/GenBank/DDBJ databases">
        <authorList>
            <person name="Girao M."/>
            <person name="Carvalho M.F."/>
        </authorList>
    </citation>
    <scope>NUCLEOTIDE SEQUENCE [LARGE SCALE GENOMIC DNA]</scope>
    <source>
        <strain evidence="8 9">CT-R113</strain>
    </source>
</reference>
<keyword evidence="9" id="KW-1185">Reference proteome</keyword>
<evidence type="ECO:0000256" key="1">
    <source>
        <dbReference type="ARBA" id="ARBA00022512"/>
    </source>
</evidence>
<keyword evidence="5" id="KW-0472">Membrane</keyword>
<feature type="signal peptide" evidence="6">
    <location>
        <begin position="1"/>
        <end position="22"/>
    </location>
</feature>
<evidence type="ECO:0000259" key="7">
    <source>
        <dbReference type="PROSITE" id="PS51884"/>
    </source>
</evidence>
<keyword evidence="5" id="KW-0812">Transmembrane</keyword>
<evidence type="ECO:0000256" key="6">
    <source>
        <dbReference type="SAM" id="SignalP"/>
    </source>
</evidence>
<feature type="compositionally biased region" description="Low complexity" evidence="4">
    <location>
        <begin position="104"/>
        <end position="116"/>
    </location>
</feature>
<feature type="chain" id="PRO_5045097920" evidence="6">
    <location>
        <begin position="23"/>
        <end position="248"/>
    </location>
</feature>
<dbReference type="Proteomes" id="UP001356095">
    <property type="component" value="Unassembled WGS sequence"/>
</dbReference>
<evidence type="ECO:0000256" key="5">
    <source>
        <dbReference type="SAM" id="Phobius"/>
    </source>
</evidence>
<feature type="compositionally biased region" description="Polar residues" evidence="4">
    <location>
        <begin position="182"/>
        <end position="205"/>
    </location>
</feature>